<name>A0A284S9P9_ARMOS</name>
<proteinExistence type="predicted"/>
<organism evidence="1 2">
    <name type="scientific">Armillaria ostoyae</name>
    <name type="common">Armillaria root rot fungus</name>
    <dbReference type="NCBI Taxonomy" id="47428"/>
    <lineage>
        <taxon>Eukaryota</taxon>
        <taxon>Fungi</taxon>
        <taxon>Dikarya</taxon>
        <taxon>Basidiomycota</taxon>
        <taxon>Agaricomycotina</taxon>
        <taxon>Agaricomycetes</taxon>
        <taxon>Agaricomycetidae</taxon>
        <taxon>Agaricales</taxon>
        <taxon>Marasmiineae</taxon>
        <taxon>Physalacriaceae</taxon>
        <taxon>Armillaria</taxon>
    </lineage>
</organism>
<gene>
    <name evidence="1" type="ORF">ARMOST_21282</name>
</gene>
<protein>
    <submittedName>
        <fullName evidence="1">Uncharacterized protein</fullName>
    </submittedName>
</protein>
<dbReference type="EMBL" id="FUEG01000047">
    <property type="protein sequence ID" value="SJL17721.1"/>
    <property type="molecule type" value="Genomic_DNA"/>
</dbReference>
<evidence type="ECO:0000313" key="1">
    <source>
        <dbReference type="EMBL" id="SJL17721.1"/>
    </source>
</evidence>
<sequence length="96" mass="11312">MPKNKKALASTVQESTVDNWAEGHLLWYPCRCEPLILDFKHSEFTIWGNKRLFEDYSGARLRLRVYAAYRTLNRRPDTSRTRFRHLVGLKCVSPEV</sequence>
<reference evidence="2" key="1">
    <citation type="journal article" date="2017" name="Nat. Ecol. Evol.">
        <title>Genome expansion and lineage-specific genetic innovations in the forest pathogenic fungi Armillaria.</title>
        <authorList>
            <person name="Sipos G."/>
            <person name="Prasanna A.N."/>
            <person name="Walter M.C."/>
            <person name="O'Connor E."/>
            <person name="Balint B."/>
            <person name="Krizsan K."/>
            <person name="Kiss B."/>
            <person name="Hess J."/>
            <person name="Varga T."/>
            <person name="Slot J."/>
            <person name="Riley R."/>
            <person name="Boka B."/>
            <person name="Rigling D."/>
            <person name="Barry K."/>
            <person name="Lee J."/>
            <person name="Mihaltcheva S."/>
            <person name="LaButti K."/>
            <person name="Lipzen A."/>
            <person name="Waldron R."/>
            <person name="Moloney N.M."/>
            <person name="Sperisen C."/>
            <person name="Kredics L."/>
            <person name="Vagvoelgyi C."/>
            <person name="Patrignani A."/>
            <person name="Fitzpatrick D."/>
            <person name="Nagy I."/>
            <person name="Doyle S."/>
            <person name="Anderson J.B."/>
            <person name="Grigoriev I.V."/>
            <person name="Gueldener U."/>
            <person name="Muensterkoetter M."/>
            <person name="Nagy L.G."/>
        </authorList>
    </citation>
    <scope>NUCLEOTIDE SEQUENCE [LARGE SCALE GENOMIC DNA]</scope>
    <source>
        <strain evidence="2">C18/9</strain>
    </source>
</reference>
<dbReference type="AlphaFoldDB" id="A0A284S9P9"/>
<keyword evidence="2" id="KW-1185">Reference proteome</keyword>
<accession>A0A284S9P9</accession>
<dbReference type="Proteomes" id="UP000219338">
    <property type="component" value="Unassembled WGS sequence"/>
</dbReference>
<evidence type="ECO:0000313" key="2">
    <source>
        <dbReference type="Proteomes" id="UP000219338"/>
    </source>
</evidence>